<keyword evidence="4 9" id="KW-1003">Cell membrane</keyword>
<dbReference type="Pfam" id="PF01235">
    <property type="entry name" value="Na_Ala_symp"/>
    <property type="match status" value="1"/>
</dbReference>
<feature type="transmembrane region" description="Helical" evidence="9">
    <location>
        <begin position="150"/>
        <end position="169"/>
    </location>
</feature>
<sequence>MSFFQSFISKAADIVWGPFIVALLVGTGIYLSFRTKFIQFRKMNAATKSLLSGEEYGEGDISPFQALMTSMAATIGTGNIVGVASAISFGGPGAVFWMWVSGAFGGATKFAEAFLAIKYRITNDDGEKSGGPMYYISKGLEKEYGINANWLGWLFAFFGFIASFGIGNMTQANSVSESVKATFGVSPIITGIVIAVLTALVIIGGIKNIGRVTEKLVPAMAIMYIIGSLIAIFSNITMLPTVFKMIFANAFTGQAVGGGLLGTVIRFGIARGVFSNEAGLGSAPIAHAASKNNDPITEGIMASLGVFIDTIIICTMTALVILSSGLVTVGSNGAMVIEGNLQAATLTTAAFKTLLPGIGGYIISIGLIFFAFSTILGWFYYGSKCVEYIAGLKAVNYYSWAWIIITFIGATTSLEIVWSISDVFNGLMIIPNLIGILGLSPIIIKATKDYDKKIKMENGEVSEQLTTP</sequence>
<dbReference type="PRINTS" id="PR00175">
    <property type="entry name" value="NAALASMPORT"/>
</dbReference>
<organism evidence="10 11">
    <name type="scientific">Anaerosalibacter massiliensis</name>
    <dbReference type="NCBI Taxonomy" id="1347392"/>
    <lineage>
        <taxon>Bacteria</taxon>
        <taxon>Bacillati</taxon>
        <taxon>Bacillota</taxon>
        <taxon>Tissierellia</taxon>
        <taxon>Tissierellales</taxon>
        <taxon>Sporanaerobacteraceae</taxon>
        <taxon>Anaerosalibacter</taxon>
    </lineage>
</organism>
<protein>
    <submittedName>
        <fullName evidence="10">Sodium:alanine symporter family protein</fullName>
    </submittedName>
</protein>
<comment type="similarity">
    <text evidence="2 9">Belongs to the alanine or glycine:cation symporter (AGCS) (TC 2.A.25) family.</text>
</comment>
<dbReference type="GO" id="GO:0005886">
    <property type="term" value="C:plasma membrane"/>
    <property type="evidence" value="ECO:0007669"/>
    <property type="project" value="UniProtKB-SubCell"/>
</dbReference>
<dbReference type="FunFam" id="1.20.1740.10:FF:000004">
    <property type="entry name" value="Sodium:alanine symporter family protein"/>
    <property type="match status" value="1"/>
</dbReference>
<evidence type="ECO:0000313" key="10">
    <source>
        <dbReference type="EMBL" id="MCR2043658.1"/>
    </source>
</evidence>
<dbReference type="RefSeq" id="WP_257490333.1">
    <property type="nucleotide sequence ID" value="NZ_JANJZL010000003.1"/>
</dbReference>
<dbReference type="Proteomes" id="UP001142078">
    <property type="component" value="Unassembled WGS sequence"/>
</dbReference>
<dbReference type="Gene3D" id="1.20.1740.10">
    <property type="entry name" value="Amino acid/polyamine transporter I"/>
    <property type="match status" value="1"/>
</dbReference>
<evidence type="ECO:0000256" key="7">
    <source>
        <dbReference type="ARBA" id="ARBA00022989"/>
    </source>
</evidence>
<dbReference type="InterPro" id="IPR001463">
    <property type="entry name" value="Na/Ala_symport"/>
</dbReference>
<evidence type="ECO:0000256" key="2">
    <source>
        <dbReference type="ARBA" id="ARBA00009261"/>
    </source>
</evidence>
<name>A0A9X2MHK8_9FIRM</name>
<accession>A0A9X2MHK8</accession>
<keyword evidence="6 9" id="KW-0769">Symport</keyword>
<dbReference type="PANTHER" id="PTHR30330">
    <property type="entry name" value="AGSS FAMILY TRANSPORTER, SODIUM-ALANINE"/>
    <property type="match status" value="1"/>
</dbReference>
<comment type="subcellular location">
    <subcellularLocation>
        <location evidence="1 9">Cell membrane</location>
        <topology evidence="1 9">Multi-pass membrane protein</topology>
    </subcellularLocation>
</comment>
<dbReference type="PANTHER" id="PTHR30330:SF3">
    <property type="entry name" value="TRANSCRIPTIONAL REGULATOR, LRP FAMILY"/>
    <property type="match status" value="1"/>
</dbReference>
<keyword evidence="3 9" id="KW-0813">Transport</keyword>
<evidence type="ECO:0000256" key="9">
    <source>
        <dbReference type="RuleBase" id="RU363064"/>
    </source>
</evidence>
<feature type="transmembrane region" description="Helical" evidence="9">
    <location>
        <begin position="14"/>
        <end position="33"/>
    </location>
</feature>
<dbReference type="NCBIfam" id="TIGR00835">
    <property type="entry name" value="agcS"/>
    <property type="match status" value="1"/>
</dbReference>
<feature type="transmembrane region" description="Helical" evidence="9">
    <location>
        <begin position="216"/>
        <end position="236"/>
    </location>
</feature>
<keyword evidence="11" id="KW-1185">Reference proteome</keyword>
<comment type="caution">
    <text evidence="10">The sequence shown here is derived from an EMBL/GenBank/DDBJ whole genome shotgun (WGS) entry which is preliminary data.</text>
</comment>
<keyword evidence="8 9" id="KW-0472">Membrane</keyword>
<evidence type="ECO:0000313" key="11">
    <source>
        <dbReference type="Proteomes" id="UP001142078"/>
    </source>
</evidence>
<feature type="transmembrane region" description="Helical" evidence="9">
    <location>
        <begin position="400"/>
        <end position="420"/>
    </location>
</feature>
<evidence type="ECO:0000256" key="5">
    <source>
        <dbReference type="ARBA" id="ARBA00022692"/>
    </source>
</evidence>
<proteinExistence type="inferred from homology"/>
<dbReference type="AlphaFoldDB" id="A0A9X2MHK8"/>
<evidence type="ECO:0000256" key="4">
    <source>
        <dbReference type="ARBA" id="ARBA00022475"/>
    </source>
</evidence>
<feature type="transmembrane region" description="Helical" evidence="9">
    <location>
        <begin position="181"/>
        <end position="204"/>
    </location>
</feature>
<feature type="transmembrane region" description="Helical" evidence="9">
    <location>
        <begin position="300"/>
        <end position="322"/>
    </location>
</feature>
<evidence type="ECO:0000256" key="3">
    <source>
        <dbReference type="ARBA" id="ARBA00022448"/>
    </source>
</evidence>
<keyword evidence="7 9" id="KW-1133">Transmembrane helix</keyword>
<dbReference type="GO" id="GO:0005283">
    <property type="term" value="F:amino acid:sodium symporter activity"/>
    <property type="evidence" value="ECO:0007669"/>
    <property type="project" value="InterPro"/>
</dbReference>
<dbReference type="EMBL" id="JANJZL010000003">
    <property type="protein sequence ID" value="MCR2043658.1"/>
    <property type="molecule type" value="Genomic_DNA"/>
</dbReference>
<evidence type="ECO:0000256" key="8">
    <source>
        <dbReference type="ARBA" id="ARBA00023136"/>
    </source>
</evidence>
<gene>
    <name evidence="10" type="ORF">NSA23_05940</name>
</gene>
<keyword evidence="5 9" id="KW-0812">Transmembrane</keyword>
<feature type="transmembrane region" description="Helical" evidence="9">
    <location>
        <begin position="426"/>
        <end position="446"/>
    </location>
</feature>
<evidence type="ECO:0000256" key="6">
    <source>
        <dbReference type="ARBA" id="ARBA00022847"/>
    </source>
</evidence>
<reference evidence="10" key="1">
    <citation type="submission" date="2022-07" db="EMBL/GenBank/DDBJ databases">
        <title>Enhanced cultured diversity of the mouse gut microbiota enables custom-made synthetic communities.</title>
        <authorList>
            <person name="Afrizal A."/>
        </authorList>
    </citation>
    <scope>NUCLEOTIDE SEQUENCE</scope>
    <source>
        <strain evidence="10">DSM 29482</strain>
    </source>
</reference>
<evidence type="ECO:0000256" key="1">
    <source>
        <dbReference type="ARBA" id="ARBA00004651"/>
    </source>
</evidence>
<feature type="transmembrane region" description="Helical" evidence="9">
    <location>
        <begin position="358"/>
        <end position="380"/>
    </location>
</feature>